<evidence type="ECO:0000259" key="16">
    <source>
        <dbReference type="Pfam" id="PF15898"/>
    </source>
</evidence>
<feature type="compositionally biased region" description="Basic and acidic residues" evidence="15">
    <location>
        <begin position="311"/>
        <end position="328"/>
    </location>
</feature>
<comment type="function">
    <text evidence="9">Regulates myosin phosphatase activity. Augments Ca(2+) sensitivity of the contractile apparatus.</text>
</comment>
<keyword evidence="3" id="KW-0963">Cytoplasm</keyword>
<evidence type="ECO:0000256" key="14">
    <source>
        <dbReference type="SAM" id="Coils"/>
    </source>
</evidence>
<feature type="repeat" description="ANK" evidence="13">
    <location>
        <begin position="109"/>
        <end position="141"/>
    </location>
</feature>
<evidence type="ECO:0000256" key="13">
    <source>
        <dbReference type="PROSITE-ProRule" id="PRU00023"/>
    </source>
</evidence>
<feature type="region of interest" description="Disordered" evidence="15">
    <location>
        <begin position="293"/>
        <end position="728"/>
    </location>
</feature>
<feature type="coiled-coil region" evidence="14">
    <location>
        <begin position="748"/>
        <end position="820"/>
    </location>
</feature>
<evidence type="ECO:0000256" key="1">
    <source>
        <dbReference type="ARBA" id="ARBA00004245"/>
    </source>
</evidence>
<feature type="compositionally biased region" description="Basic residues" evidence="15">
    <location>
        <begin position="637"/>
        <end position="646"/>
    </location>
</feature>
<keyword evidence="6 13" id="KW-0040">ANK repeat</keyword>
<evidence type="ECO:0000256" key="4">
    <source>
        <dbReference type="ARBA" id="ARBA00022553"/>
    </source>
</evidence>
<organism evidence="17 18">
    <name type="scientific">Cherax quadricarinatus</name>
    <name type="common">Australian red claw crayfish</name>
    <dbReference type="NCBI Taxonomy" id="27406"/>
    <lineage>
        <taxon>Eukaryota</taxon>
        <taxon>Metazoa</taxon>
        <taxon>Ecdysozoa</taxon>
        <taxon>Arthropoda</taxon>
        <taxon>Crustacea</taxon>
        <taxon>Multicrustacea</taxon>
        <taxon>Malacostraca</taxon>
        <taxon>Eumalacostraca</taxon>
        <taxon>Eucarida</taxon>
        <taxon>Decapoda</taxon>
        <taxon>Pleocyemata</taxon>
        <taxon>Astacidea</taxon>
        <taxon>Parastacoidea</taxon>
        <taxon>Parastacidae</taxon>
        <taxon>Cherax</taxon>
    </lineage>
</organism>
<name>A0AAW0WTW0_CHEQU</name>
<feature type="compositionally biased region" description="Basic and acidic residues" evidence="15">
    <location>
        <begin position="417"/>
        <end position="443"/>
    </location>
</feature>
<feature type="domain" description="cGMP-dependent protein kinase interacting" evidence="16">
    <location>
        <begin position="729"/>
        <end position="826"/>
    </location>
</feature>
<comment type="caution">
    <text evidence="17">The sequence shown here is derived from an EMBL/GenBank/DDBJ whole genome shotgun (WGS) entry which is preliminary data.</text>
</comment>
<feature type="compositionally biased region" description="Low complexity" evidence="15">
    <location>
        <begin position="666"/>
        <end position="678"/>
    </location>
</feature>
<evidence type="ECO:0000256" key="11">
    <source>
        <dbReference type="ARBA" id="ARBA00072757"/>
    </source>
</evidence>
<dbReference type="InterPro" id="IPR002110">
    <property type="entry name" value="Ankyrin_rpt"/>
</dbReference>
<feature type="compositionally biased region" description="Polar residues" evidence="15">
    <location>
        <begin position="350"/>
        <end position="368"/>
    </location>
</feature>
<feature type="repeat" description="ANK" evidence="13">
    <location>
        <begin position="202"/>
        <end position="234"/>
    </location>
</feature>
<dbReference type="Gene3D" id="6.10.140.390">
    <property type="match status" value="1"/>
</dbReference>
<comment type="subcellular location">
    <subcellularLocation>
        <location evidence="1">Cytoplasm</location>
        <location evidence="1">Cytoskeleton</location>
    </subcellularLocation>
</comment>
<dbReference type="AlphaFoldDB" id="A0AAW0WTW0"/>
<keyword evidence="2" id="KW-0217">Developmental protein</keyword>
<dbReference type="PROSITE" id="PS50088">
    <property type="entry name" value="ANK_REPEAT"/>
    <property type="match status" value="4"/>
</dbReference>
<dbReference type="Proteomes" id="UP001445076">
    <property type="component" value="Unassembled WGS sequence"/>
</dbReference>
<feature type="compositionally biased region" description="Basic and acidic residues" evidence="15">
    <location>
        <begin position="338"/>
        <end position="347"/>
    </location>
</feature>
<dbReference type="GO" id="GO:0005737">
    <property type="term" value="C:cytoplasm"/>
    <property type="evidence" value="ECO:0007669"/>
    <property type="project" value="TreeGrafter"/>
</dbReference>
<dbReference type="FunFam" id="1.25.40.20:FF:000007">
    <property type="entry name" value="Phosphatase 1 regulatory subunit 12A"/>
    <property type="match status" value="1"/>
</dbReference>
<dbReference type="PROSITE" id="PS50297">
    <property type="entry name" value="ANK_REP_REGION"/>
    <property type="match status" value="4"/>
</dbReference>
<dbReference type="PANTHER" id="PTHR24179:SF21">
    <property type="entry name" value="MYOSIN BINDING SUBUNIT, ISOFORM O"/>
    <property type="match status" value="1"/>
</dbReference>
<evidence type="ECO:0000256" key="12">
    <source>
        <dbReference type="ARBA" id="ARBA00083252"/>
    </source>
</evidence>
<evidence type="ECO:0000256" key="3">
    <source>
        <dbReference type="ARBA" id="ARBA00022490"/>
    </source>
</evidence>
<dbReference type="InterPro" id="IPR051226">
    <property type="entry name" value="PP1_Regulatory_Subunit"/>
</dbReference>
<feature type="compositionally biased region" description="Polar residues" evidence="15">
    <location>
        <begin position="383"/>
        <end position="394"/>
    </location>
</feature>
<evidence type="ECO:0000256" key="8">
    <source>
        <dbReference type="ARBA" id="ARBA00038386"/>
    </source>
</evidence>
<feature type="compositionally biased region" description="Basic and acidic residues" evidence="15">
    <location>
        <begin position="473"/>
        <end position="482"/>
    </location>
</feature>
<keyword evidence="7" id="KW-0206">Cytoskeleton</keyword>
<evidence type="ECO:0000256" key="5">
    <source>
        <dbReference type="ARBA" id="ARBA00022737"/>
    </source>
</evidence>
<sequence length="826" mass="92627">MAVDNRSTSSLFKRAEQLRRWQESETNKHEVLENNRTQKVNFSDGCIFLAACAAGDKQEVLRLLEKGADIDTANVDGLTALHAACIDDNLDMVEFLVEQGTDVNKGDMEGWTPLHATASCGFNSIAKFLIDRGADLSLVNNDGDLAIDIADSDEMESLLQREIEAKGIDCESCRNEEERRMLEDAQMWLSSGYLADRPHPKTGAVALHVAAAKGYIKVMNLLLEAGAEINVQDLDGWTPLHAAAHWGQREAVEILCENMADMDIRNFVGQSAFDVADSSLLRLMDELKRKQAAQKLVTPNKPIHKKRKTSPHPDHSNKKEREDQHESDGTSGDESSSDVEKKNKVNKENTTPQIIPTNAVSDKSNARTLPQARAENNMDESEVQSWRRPSSLRKTIQEDKNQKEEVSRTIPTPARISNKENDDSTIGKRVIPAEKDERNHMDSMEPLVSTGSVLTTNTSSSTRSVGRSFVPPSRDEESETQRKAHAKMVRSTRRSTQGVTLEDIKSAEQLMKNKQQQVPTSSPEPKETSSAPTVPTSTSLGSSTTTPPSPSSKPKPESPTKADEEERRPSWRLKVDDSDKNRFSLENVRSKDKPDVENDTETVTVQLRKKNTEDKVDEDKESERNSQTREGTQAAIQRRKKPKRRSTGVVKVNIDEIDPEKRAQRSSEQQQQQQQQADEGSEEEEGDDKLSVNERGETAKGSTTSLGSAINSRPSSRSSSVGPENGDIDYKKLYEEQLEENFRVHERLRGTENELRQARETIDLNNKKCNTRLAMAEADKREKRALERKLSEMEEELKLLEQLKQENQRLKDENGALIRVISKLSK</sequence>
<evidence type="ECO:0000256" key="10">
    <source>
        <dbReference type="ARBA" id="ARBA00065548"/>
    </source>
</evidence>
<evidence type="ECO:0000256" key="7">
    <source>
        <dbReference type="ARBA" id="ARBA00023212"/>
    </source>
</evidence>
<accession>A0AAW0WTW0</accession>
<keyword evidence="4" id="KW-0597">Phosphoprotein</keyword>
<dbReference type="CDD" id="cd21930">
    <property type="entry name" value="IPD_PPP1R12"/>
    <property type="match status" value="1"/>
</dbReference>
<dbReference type="SMART" id="SM00248">
    <property type="entry name" value="ANK"/>
    <property type="match status" value="5"/>
</dbReference>
<evidence type="ECO:0000256" key="2">
    <source>
        <dbReference type="ARBA" id="ARBA00022473"/>
    </source>
</evidence>
<feature type="compositionally biased region" description="Polar residues" evidence="15">
    <location>
        <begin position="700"/>
        <end position="711"/>
    </location>
</feature>
<feature type="compositionally biased region" description="Basic residues" evidence="15">
    <location>
        <begin position="483"/>
        <end position="493"/>
    </location>
</feature>
<keyword evidence="14" id="KW-0175">Coiled coil</keyword>
<feature type="compositionally biased region" description="Basic and acidic residues" evidence="15">
    <location>
        <begin position="610"/>
        <end position="627"/>
    </location>
</feature>
<gene>
    <name evidence="17" type="ORF">OTU49_005432</name>
</gene>
<dbReference type="FunFam" id="1.25.40.20:FF:000004">
    <property type="entry name" value="Phosphatase 1 regulatory subunit 12A"/>
    <property type="match status" value="1"/>
</dbReference>
<dbReference type="Gene3D" id="6.10.250.1820">
    <property type="match status" value="1"/>
</dbReference>
<evidence type="ECO:0000313" key="17">
    <source>
        <dbReference type="EMBL" id="KAK8735536.1"/>
    </source>
</evidence>
<feature type="compositionally biased region" description="Basic and acidic residues" evidence="15">
    <location>
        <begin position="554"/>
        <end position="596"/>
    </location>
</feature>
<feature type="compositionally biased region" description="Basic and acidic residues" evidence="15">
    <location>
        <begin position="395"/>
        <end position="407"/>
    </location>
</feature>
<feature type="compositionally biased region" description="Polar residues" evidence="15">
    <location>
        <begin position="449"/>
        <end position="465"/>
    </location>
</feature>
<dbReference type="Pfam" id="PF12796">
    <property type="entry name" value="Ank_2"/>
    <property type="match status" value="2"/>
</dbReference>
<dbReference type="EMBL" id="JARKIK010000047">
    <property type="protein sequence ID" value="KAK8735536.1"/>
    <property type="molecule type" value="Genomic_DNA"/>
</dbReference>
<protein>
    <recommendedName>
        <fullName evidence="11">Protein phosphatase 1 regulatory subunit 12B</fullName>
    </recommendedName>
    <alternativeName>
        <fullName evidence="12">Myosin phosphatase-targeting subunit 2</fullName>
    </alternativeName>
</protein>
<dbReference type="GO" id="GO:0005856">
    <property type="term" value="C:cytoskeleton"/>
    <property type="evidence" value="ECO:0007669"/>
    <property type="project" value="UniProtKB-SubCell"/>
</dbReference>
<evidence type="ECO:0000256" key="9">
    <source>
        <dbReference type="ARBA" id="ARBA00059024"/>
    </source>
</evidence>
<dbReference type="GO" id="GO:0019208">
    <property type="term" value="F:phosphatase regulator activity"/>
    <property type="evidence" value="ECO:0007669"/>
    <property type="project" value="TreeGrafter"/>
</dbReference>
<dbReference type="InterPro" id="IPR036770">
    <property type="entry name" value="Ankyrin_rpt-contain_sf"/>
</dbReference>
<dbReference type="PANTHER" id="PTHR24179">
    <property type="entry name" value="PROTEIN PHOSPHATASE 1 REGULATORY SUBUNIT 12"/>
    <property type="match status" value="1"/>
</dbReference>
<evidence type="ECO:0000313" key="18">
    <source>
        <dbReference type="Proteomes" id="UP001445076"/>
    </source>
</evidence>
<dbReference type="GO" id="GO:0019901">
    <property type="term" value="F:protein kinase binding"/>
    <property type="evidence" value="ECO:0007669"/>
    <property type="project" value="InterPro"/>
</dbReference>
<keyword evidence="5" id="KW-0677">Repeat</keyword>
<keyword evidence="18" id="KW-1185">Reference proteome</keyword>
<dbReference type="Gene3D" id="1.25.40.20">
    <property type="entry name" value="Ankyrin repeat-containing domain"/>
    <property type="match status" value="2"/>
</dbReference>
<evidence type="ECO:0000256" key="15">
    <source>
        <dbReference type="SAM" id="MobiDB-lite"/>
    </source>
</evidence>
<evidence type="ECO:0000256" key="6">
    <source>
        <dbReference type="ARBA" id="ARBA00023043"/>
    </source>
</evidence>
<feature type="compositionally biased region" description="Low complexity" evidence="15">
    <location>
        <begin position="519"/>
        <end position="546"/>
    </location>
</feature>
<proteinExistence type="inferred from homology"/>
<comment type="subunit">
    <text evidence="10">PP1 comprises a catalytic subunit, PPP1CA, PPP1CB or PPP1CC, and one or several targeting or regulatory subunits. PPP1R12B mediates binding to myosin. Isoform 3 and isoform 4 bind PPP1R12A, but not isoform 1 of PPP1R12B itself. Binds IL16.</text>
</comment>
<dbReference type="SUPFAM" id="SSF48403">
    <property type="entry name" value="Ankyrin repeat"/>
    <property type="match status" value="1"/>
</dbReference>
<feature type="repeat" description="ANK" evidence="13">
    <location>
        <begin position="235"/>
        <end position="267"/>
    </location>
</feature>
<feature type="repeat" description="ANK" evidence="13">
    <location>
        <begin position="76"/>
        <end position="108"/>
    </location>
</feature>
<reference evidence="17 18" key="1">
    <citation type="journal article" date="2024" name="BMC Genomics">
        <title>Genome assembly of redclaw crayfish (Cherax quadricarinatus) provides insights into its immune adaptation and hypoxia tolerance.</title>
        <authorList>
            <person name="Liu Z."/>
            <person name="Zheng J."/>
            <person name="Li H."/>
            <person name="Fang K."/>
            <person name="Wang S."/>
            <person name="He J."/>
            <person name="Zhou D."/>
            <person name="Weng S."/>
            <person name="Chi M."/>
            <person name="Gu Z."/>
            <person name="He J."/>
            <person name="Li F."/>
            <person name="Wang M."/>
        </authorList>
    </citation>
    <scope>NUCLEOTIDE SEQUENCE [LARGE SCALE GENOMIC DNA]</scope>
    <source>
        <strain evidence="17">ZL_2023a</strain>
    </source>
</reference>
<dbReference type="GO" id="GO:0004857">
    <property type="term" value="F:enzyme inhibitor activity"/>
    <property type="evidence" value="ECO:0007669"/>
    <property type="project" value="TreeGrafter"/>
</dbReference>
<comment type="similarity">
    <text evidence="8">Belongs to the NRARP family.</text>
</comment>
<feature type="compositionally biased region" description="Basic and acidic residues" evidence="15">
    <location>
        <begin position="688"/>
        <end position="698"/>
    </location>
</feature>
<dbReference type="Pfam" id="PF15898">
    <property type="entry name" value="PRKG1_interact"/>
    <property type="match status" value="1"/>
</dbReference>
<dbReference type="InterPro" id="IPR031775">
    <property type="entry name" value="PRKG1_interact"/>
</dbReference>